<reference evidence="2 3" key="1">
    <citation type="journal article" date="2013" name="BMC Genomics">
        <title>Reconstruction of the lipid metabolism for the microalga Monoraphidium neglectum from its genome sequence reveals characteristics suitable for biofuel production.</title>
        <authorList>
            <person name="Bogen C."/>
            <person name="Al-Dilaimi A."/>
            <person name="Albersmeier A."/>
            <person name="Wichmann J."/>
            <person name="Grundmann M."/>
            <person name="Rupp O."/>
            <person name="Lauersen K.J."/>
            <person name="Blifernez-Klassen O."/>
            <person name="Kalinowski J."/>
            <person name="Goesmann A."/>
            <person name="Mussgnug J.H."/>
            <person name="Kruse O."/>
        </authorList>
    </citation>
    <scope>NUCLEOTIDE SEQUENCE [LARGE SCALE GENOMIC DNA]</scope>
    <source>
        <strain evidence="2 3">SAG 48.87</strain>
    </source>
</reference>
<dbReference type="Pfam" id="PF00650">
    <property type="entry name" value="CRAL_TRIO"/>
    <property type="match status" value="1"/>
</dbReference>
<feature type="non-terminal residue" evidence="2">
    <location>
        <position position="1"/>
    </location>
</feature>
<name>A0A0D2JHY0_9CHLO</name>
<evidence type="ECO:0000313" key="2">
    <source>
        <dbReference type="EMBL" id="KIY98962.1"/>
    </source>
</evidence>
<dbReference type="OrthoDB" id="532829at2759"/>
<organism evidence="2 3">
    <name type="scientific">Monoraphidium neglectum</name>
    <dbReference type="NCBI Taxonomy" id="145388"/>
    <lineage>
        <taxon>Eukaryota</taxon>
        <taxon>Viridiplantae</taxon>
        <taxon>Chlorophyta</taxon>
        <taxon>core chlorophytes</taxon>
        <taxon>Chlorophyceae</taxon>
        <taxon>CS clade</taxon>
        <taxon>Sphaeropleales</taxon>
        <taxon>Selenastraceae</taxon>
        <taxon>Monoraphidium</taxon>
    </lineage>
</organism>
<dbReference type="InterPro" id="IPR001251">
    <property type="entry name" value="CRAL-TRIO_dom"/>
</dbReference>
<dbReference type="InterPro" id="IPR036865">
    <property type="entry name" value="CRAL-TRIO_dom_sf"/>
</dbReference>
<dbReference type="PROSITE" id="PS50191">
    <property type="entry name" value="CRAL_TRIO"/>
    <property type="match status" value="1"/>
</dbReference>
<proteinExistence type="predicted"/>
<dbReference type="CDD" id="cd00170">
    <property type="entry name" value="SEC14"/>
    <property type="match status" value="1"/>
</dbReference>
<dbReference type="EMBL" id="KK102003">
    <property type="protein sequence ID" value="KIY98962.1"/>
    <property type="molecule type" value="Genomic_DNA"/>
</dbReference>
<dbReference type="RefSeq" id="XP_013897982.1">
    <property type="nucleotide sequence ID" value="XM_014042528.1"/>
</dbReference>
<dbReference type="InterPro" id="IPR052578">
    <property type="entry name" value="PI_Transfer_CRAL-TRIO"/>
</dbReference>
<evidence type="ECO:0000259" key="1">
    <source>
        <dbReference type="PROSITE" id="PS50191"/>
    </source>
</evidence>
<feature type="domain" description="CRAL-TRIO" evidence="1">
    <location>
        <begin position="1"/>
        <end position="127"/>
    </location>
</feature>
<gene>
    <name evidence="2" type="ORF">MNEG_9003</name>
</gene>
<dbReference type="PANTHER" id="PTHR45824:SF29">
    <property type="entry name" value="GH16843P"/>
    <property type="match status" value="1"/>
</dbReference>
<dbReference type="GO" id="GO:0008526">
    <property type="term" value="F:phosphatidylinositol transfer activity"/>
    <property type="evidence" value="ECO:0007669"/>
    <property type="project" value="TreeGrafter"/>
</dbReference>
<dbReference type="GeneID" id="25741878"/>
<dbReference type="PANTHER" id="PTHR45824">
    <property type="entry name" value="GH16843P"/>
    <property type="match status" value="1"/>
</dbReference>
<keyword evidence="3" id="KW-1185">Reference proteome</keyword>
<accession>A0A0D2JHY0</accession>
<dbReference type="Proteomes" id="UP000054498">
    <property type="component" value="Unassembled WGS sequence"/>
</dbReference>
<evidence type="ECO:0000313" key="3">
    <source>
        <dbReference type="Proteomes" id="UP000054498"/>
    </source>
</evidence>
<dbReference type="SUPFAM" id="SSF52087">
    <property type="entry name" value="CRAL/TRIO domain"/>
    <property type="match status" value="1"/>
</dbReference>
<sequence length="208" mass="21004">VALCDRSRNPQARVVAMFDMTGGSMANMDVAGMKTILGLLSVHYVERLSAFYFYNPPRVFWGLWGASKHLLPEVGGRRGGWGVAARGGEVTRNKIKVIDPADLAELQAAVPEDVLPVEYGGKAELRPVDAAIRHFGLPPHDAPAGAAADAAAAKLAAVKITGGGSEGGDSADAALVVVDEVEAAGGKAGAVAAAVAPAPGAAAEAAAA</sequence>
<protein>
    <recommendedName>
        <fullName evidence="1">CRAL-TRIO domain-containing protein</fullName>
    </recommendedName>
</protein>
<dbReference type="AlphaFoldDB" id="A0A0D2JHY0"/>
<dbReference type="Gene3D" id="3.40.525.10">
    <property type="entry name" value="CRAL-TRIO lipid binding domain"/>
    <property type="match status" value="1"/>
</dbReference>
<dbReference type="KEGG" id="mng:MNEG_9003"/>